<dbReference type="InterPro" id="IPR026816">
    <property type="entry name" value="Flavodoxin_dom"/>
</dbReference>
<dbReference type="RefSeq" id="WP_013600390.1">
    <property type="nucleotide sequence ID" value="NC_015145.1"/>
</dbReference>
<feature type="compositionally biased region" description="Low complexity" evidence="1">
    <location>
        <begin position="187"/>
        <end position="200"/>
    </location>
</feature>
<dbReference type="GO" id="GO:0070819">
    <property type="term" value="F:menaquinone-dependent protoporphyrinogen oxidase activity"/>
    <property type="evidence" value="ECO:0007669"/>
    <property type="project" value="TreeGrafter"/>
</dbReference>
<dbReference type="Gene3D" id="3.40.50.360">
    <property type="match status" value="1"/>
</dbReference>
<dbReference type="InterPro" id="IPR029039">
    <property type="entry name" value="Flavoprotein-like_sf"/>
</dbReference>
<accession>F0M5S1</accession>
<dbReference type="SUPFAM" id="SSF52218">
    <property type="entry name" value="Flavoproteins"/>
    <property type="match status" value="1"/>
</dbReference>
<sequence length="200" mass="21696">MAKIYIAYGSVEGQTAHIADYIADVIRAHGHEAETADLKHSPGTIPDGQDGVIVAASIHVGKHEGYVADFVRDNREDLERLPSALVSVSLSAHSDEAGAESYVGKFEEETGWHPRHVAMFGGALLYTQYNFLKRQLMKKIVKSQGSQDLDTSRDYIYTEWDGVKHFTEEFLAAVTAPAGRNQPNLATTTDTSGSSPGSSA</sequence>
<evidence type="ECO:0000313" key="4">
    <source>
        <dbReference type="Proteomes" id="UP000008639"/>
    </source>
</evidence>
<dbReference type="AlphaFoldDB" id="F0M5S1"/>
<reference evidence="3 4" key="1">
    <citation type="journal article" date="2011" name="Stand. Genomic Sci.">
        <title>Complete genome sequence of Arthrobacter phenanthrenivorans type strain (Sphe3).</title>
        <authorList>
            <person name="Kallimanis A."/>
            <person name="Labutti K.M."/>
            <person name="Lapidus A."/>
            <person name="Clum A."/>
            <person name="Lykidis A."/>
            <person name="Mavromatis K."/>
            <person name="Pagani I."/>
            <person name="Liolios K."/>
            <person name="Ivanova N."/>
            <person name="Goodwin L."/>
            <person name="Pitluck S."/>
            <person name="Chen A."/>
            <person name="Palaniappan K."/>
            <person name="Markowitz V."/>
            <person name="Bristow J."/>
            <person name="Velentzas A.D."/>
            <person name="Perisynakis A."/>
            <person name="Ouzounis C.C."/>
            <person name="Kyrpides N.C."/>
            <person name="Koukkou A.I."/>
            <person name="Drainas C."/>
        </authorList>
    </citation>
    <scope>NUCLEOTIDE SEQUENCE [LARGE SCALE GENOMIC DNA]</scope>
    <source>
        <strain evidence="4">DSM 18606 / JCM 16027 / LMG 23796 / Sphe3</strain>
    </source>
</reference>
<feature type="region of interest" description="Disordered" evidence="1">
    <location>
        <begin position="177"/>
        <end position="200"/>
    </location>
</feature>
<dbReference type="PANTHER" id="PTHR38030">
    <property type="entry name" value="PROTOPORPHYRINOGEN IX DEHYDROGENASE [MENAQUINONE]"/>
    <property type="match status" value="1"/>
</dbReference>
<name>F0M5S1_PSEPM</name>
<dbReference type="GO" id="GO:0006783">
    <property type="term" value="P:heme biosynthetic process"/>
    <property type="evidence" value="ECO:0007669"/>
    <property type="project" value="TreeGrafter"/>
</dbReference>
<evidence type="ECO:0000259" key="2">
    <source>
        <dbReference type="Pfam" id="PF12724"/>
    </source>
</evidence>
<feature type="domain" description="Flavodoxin" evidence="2">
    <location>
        <begin position="6"/>
        <end position="147"/>
    </location>
</feature>
<dbReference type="GO" id="GO:0010181">
    <property type="term" value="F:FMN binding"/>
    <property type="evidence" value="ECO:0007669"/>
    <property type="project" value="TreeGrafter"/>
</dbReference>
<proteinExistence type="predicted"/>
<dbReference type="eggNOG" id="COG4635">
    <property type="taxonomic scope" value="Bacteria"/>
</dbReference>
<dbReference type="HOGENOM" id="CLU_094839_0_0_11"/>
<dbReference type="InterPro" id="IPR052200">
    <property type="entry name" value="Protoporphyrinogen_IX_DH"/>
</dbReference>
<dbReference type="EMBL" id="CP002379">
    <property type="protein sequence ID" value="ADX72451.1"/>
    <property type="molecule type" value="Genomic_DNA"/>
</dbReference>
<evidence type="ECO:0000313" key="3">
    <source>
        <dbReference type="EMBL" id="ADX72451.1"/>
    </source>
</evidence>
<protein>
    <submittedName>
        <fullName evidence="3">Flavodoxin</fullName>
    </submittedName>
</protein>
<dbReference type="OrthoDB" id="9795729at2"/>
<dbReference type="Pfam" id="PF12724">
    <property type="entry name" value="Flavodoxin_5"/>
    <property type="match status" value="1"/>
</dbReference>
<dbReference type="PANTHER" id="PTHR38030:SF2">
    <property type="entry name" value="PROTOPORPHYRINOGEN IX DEHYDROGENASE [QUINONE]"/>
    <property type="match status" value="1"/>
</dbReference>
<dbReference type="Proteomes" id="UP000008639">
    <property type="component" value="Chromosome"/>
</dbReference>
<dbReference type="KEGG" id="apn:Asphe3_12740"/>
<evidence type="ECO:0000256" key="1">
    <source>
        <dbReference type="SAM" id="MobiDB-lite"/>
    </source>
</evidence>
<dbReference type="STRING" id="930171.Asphe3_12740"/>
<organism evidence="3 4">
    <name type="scientific">Pseudarthrobacter phenanthrenivorans (strain DSM 18606 / JCM 16027 / LMG 23796 / Sphe3)</name>
    <name type="common">Arthrobacter phenanthrenivorans</name>
    <dbReference type="NCBI Taxonomy" id="930171"/>
    <lineage>
        <taxon>Bacteria</taxon>
        <taxon>Bacillati</taxon>
        <taxon>Actinomycetota</taxon>
        <taxon>Actinomycetes</taxon>
        <taxon>Micrococcales</taxon>
        <taxon>Micrococcaceae</taxon>
        <taxon>Pseudarthrobacter</taxon>
    </lineage>
</organism>
<gene>
    <name evidence="3" type="ordered locus">Asphe3_12740</name>
</gene>